<feature type="domain" description="SLH" evidence="1">
    <location>
        <begin position="544"/>
        <end position="607"/>
    </location>
</feature>
<dbReference type="PROSITE" id="PS51272">
    <property type="entry name" value="SLH"/>
    <property type="match status" value="2"/>
</dbReference>
<dbReference type="Pfam" id="PF00144">
    <property type="entry name" value="Beta-lactamase"/>
    <property type="match status" value="1"/>
</dbReference>
<dbReference type="RefSeq" id="WP_315743554.1">
    <property type="nucleotide sequence ID" value="NZ_JAVYAA010000001.1"/>
</dbReference>
<accession>A0AAJ2JWI6</accession>
<dbReference type="PANTHER" id="PTHR46825:SF9">
    <property type="entry name" value="BETA-LACTAMASE-RELATED DOMAIN-CONTAINING PROTEIN"/>
    <property type="match status" value="1"/>
</dbReference>
<keyword evidence="2" id="KW-0378">Hydrolase</keyword>
<dbReference type="InterPro" id="IPR050491">
    <property type="entry name" value="AmpC-like"/>
</dbReference>
<reference evidence="3" key="1">
    <citation type="submission" date="2023-09" db="EMBL/GenBank/DDBJ databases">
        <title>Paenibacillus sp. chi10 Genome sequencing and assembly.</title>
        <authorList>
            <person name="Kim I."/>
        </authorList>
    </citation>
    <scope>NUCLEOTIDE SEQUENCE [LARGE SCALE GENOMIC DNA]</scope>
    <source>
        <strain evidence="3">chi10</strain>
    </source>
</reference>
<keyword evidence="3" id="KW-1185">Reference proteome</keyword>
<proteinExistence type="predicted"/>
<evidence type="ECO:0000259" key="1">
    <source>
        <dbReference type="PROSITE" id="PS51272"/>
    </source>
</evidence>
<dbReference type="Gene3D" id="3.40.710.10">
    <property type="entry name" value="DD-peptidase/beta-lactamase superfamily"/>
    <property type="match status" value="1"/>
</dbReference>
<feature type="domain" description="SLH" evidence="1">
    <location>
        <begin position="484"/>
        <end position="543"/>
    </location>
</feature>
<dbReference type="InterPro" id="IPR012338">
    <property type="entry name" value="Beta-lactam/transpept-like"/>
</dbReference>
<dbReference type="PANTHER" id="PTHR46825">
    <property type="entry name" value="D-ALANYL-D-ALANINE-CARBOXYPEPTIDASE/ENDOPEPTIDASE AMPH"/>
    <property type="match status" value="1"/>
</dbReference>
<sequence length="668" mass="74421">MSIFSKRVTAIALTFTVVTGLLSGTGTLSKVSAAAPVNIGPQDPNEVEQFADEFFSRPEIKDSMAGAAFVVVKGDKVLLKKGYGYANVEKKLPVDPDRTVFRVASLSKVITATAVMQLAEQGEIDLNKDLSAYLGDIKIPNKTGSPLTTKHLMTNSTGFEFGDGSELSTDDLTQEVSIKQYVSDNTPTVIRKPGEYYRYDNLGFTIQGYVVEQVSKQPFGKYVQDHIFKPIGMASSDFRLTPEIQKDLAVPYSLMGEAIPTYATVPTELPGGGMLSTGADMAKFMIAHLNGGKLGDATILKKETAAEMHKPQLAVHEKLPNMAYGFEYSNQQLYNGRYMIEKSGDMAGYHSNMWLIPDEKVGFFVTVNKDVEFRKELLEAFMDHYYPKKDGAQAPHEQAAQSLEKFEGMYSDLRNRMWTSRVRAEDGKLIVKDPLGEHVLREIEPLLFQDEQGVKAAFKLNDSGEVQALYYDQKSDSWAEKLSVAHQYQDVGKDHVYAPFIYHLRQLNVIHDDSDDNRFLPDQAITREQFIGWFIRWAGVSPSKSKPAFTDISDSASAKEIQAAYELGVIQKPESGKFRPKELLTRQEAATIIWRMAVNHIGTEPKKAMLRGSTDTWALDGVQFVIVKQLFGPEVAKGKDGTFDYHSKKPMLKQEAAAILSKFADNLL</sequence>
<dbReference type="InterPro" id="IPR001119">
    <property type="entry name" value="SLH_dom"/>
</dbReference>
<protein>
    <submittedName>
        <fullName evidence="2">Serine hydrolase</fullName>
    </submittedName>
</protein>
<dbReference type="InterPro" id="IPR001466">
    <property type="entry name" value="Beta-lactam-related"/>
</dbReference>
<dbReference type="GO" id="GO:0016787">
    <property type="term" value="F:hydrolase activity"/>
    <property type="evidence" value="ECO:0007669"/>
    <property type="project" value="UniProtKB-KW"/>
</dbReference>
<evidence type="ECO:0000313" key="3">
    <source>
        <dbReference type="Proteomes" id="UP001250538"/>
    </source>
</evidence>
<evidence type="ECO:0000313" key="2">
    <source>
        <dbReference type="EMBL" id="MDT8975503.1"/>
    </source>
</evidence>
<dbReference type="Pfam" id="PF00395">
    <property type="entry name" value="SLH"/>
    <property type="match status" value="2"/>
</dbReference>
<dbReference type="SUPFAM" id="SSF56601">
    <property type="entry name" value="beta-lactamase/transpeptidase-like"/>
    <property type="match status" value="1"/>
</dbReference>
<organism evidence="2 3">
    <name type="scientific">Paenibacillus suaedae</name>
    <dbReference type="NCBI Taxonomy" id="3077233"/>
    <lineage>
        <taxon>Bacteria</taxon>
        <taxon>Bacillati</taxon>
        <taxon>Bacillota</taxon>
        <taxon>Bacilli</taxon>
        <taxon>Bacillales</taxon>
        <taxon>Paenibacillaceae</taxon>
        <taxon>Paenibacillus</taxon>
    </lineage>
</organism>
<name>A0AAJ2JWI6_9BACL</name>
<dbReference type="AlphaFoldDB" id="A0AAJ2JWI6"/>
<dbReference type="Proteomes" id="UP001250538">
    <property type="component" value="Unassembled WGS sequence"/>
</dbReference>
<dbReference type="EMBL" id="JAVYAA010000001">
    <property type="protein sequence ID" value="MDT8975503.1"/>
    <property type="molecule type" value="Genomic_DNA"/>
</dbReference>
<comment type="caution">
    <text evidence="2">The sequence shown here is derived from an EMBL/GenBank/DDBJ whole genome shotgun (WGS) entry which is preliminary data.</text>
</comment>
<gene>
    <name evidence="2" type="ORF">RQP50_04490</name>
</gene>